<dbReference type="SMART" id="SM00382">
    <property type="entry name" value="AAA"/>
    <property type="match status" value="2"/>
</dbReference>
<dbReference type="Gene3D" id="3.40.50.300">
    <property type="entry name" value="P-loop containing nucleotide triphosphate hydrolases"/>
    <property type="match status" value="2"/>
</dbReference>
<keyword evidence="3" id="KW-1003">Cell membrane</keyword>
<dbReference type="PROSITE" id="PS50893">
    <property type="entry name" value="ABC_TRANSPORTER_2"/>
    <property type="match status" value="2"/>
</dbReference>
<evidence type="ECO:0000256" key="2">
    <source>
        <dbReference type="ARBA" id="ARBA00022448"/>
    </source>
</evidence>
<dbReference type="GO" id="GO:0016887">
    <property type="term" value="F:ATP hydrolysis activity"/>
    <property type="evidence" value="ECO:0007669"/>
    <property type="project" value="InterPro"/>
</dbReference>
<feature type="domain" description="ABC transporter" evidence="12">
    <location>
        <begin position="258"/>
        <end position="515"/>
    </location>
</feature>
<keyword evidence="6" id="KW-0677">Repeat</keyword>
<feature type="domain" description="ABC transporter" evidence="12">
    <location>
        <begin position="25"/>
        <end position="260"/>
    </location>
</feature>
<dbReference type="InterPro" id="IPR050107">
    <property type="entry name" value="ABC_carbohydrate_import_ATPase"/>
</dbReference>
<keyword evidence="2" id="KW-0813">Transport</keyword>
<dbReference type="GO" id="GO:0005886">
    <property type="term" value="C:plasma membrane"/>
    <property type="evidence" value="ECO:0007669"/>
    <property type="project" value="UniProtKB-SubCell"/>
</dbReference>
<dbReference type="FunFam" id="3.40.50.300:FF:000127">
    <property type="entry name" value="Ribose import ATP-binding protein RbsA"/>
    <property type="match status" value="1"/>
</dbReference>
<keyword evidence="8 13" id="KW-0067">ATP-binding</keyword>
<evidence type="ECO:0000259" key="12">
    <source>
        <dbReference type="PROSITE" id="PS50893"/>
    </source>
</evidence>
<name>A0A356LIQ9_9BURK</name>
<dbReference type="SUPFAM" id="SSF52540">
    <property type="entry name" value="P-loop containing nucleoside triphosphate hydrolases"/>
    <property type="match status" value="2"/>
</dbReference>
<dbReference type="CDD" id="cd03215">
    <property type="entry name" value="ABC_Carb_Monos_II"/>
    <property type="match status" value="1"/>
</dbReference>
<keyword evidence="7" id="KW-0547">Nucleotide-binding</keyword>
<protein>
    <submittedName>
        <fullName evidence="13">ABC transporter ATP-binding protein</fullName>
    </submittedName>
</protein>
<gene>
    <name evidence="13" type="ORF">DD666_16035</name>
</gene>
<comment type="caution">
    <text evidence="13">The sequence shown here is derived from an EMBL/GenBank/DDBJ whole genome shotgun (WGS) entry which is preliminary data.</text>
</comment>
<keyword evidence="4" id="KW-0997">Cell inner membrane</keyword>
<evidence type="ECO:0000256" key="5">
    <source>
        <dbReference type="ARBA" id="ARBA00022597"/>
    </source>
</evidence>
<evidence type="ECO:0000313" key="14">
    <source>
        <dbReference type="Proteomes" id="UP000264036"/>
    </source>
</evidence>
<dbReference type="InterPro" id="IPR017871">
    <property type="entry name" value="ABC_transporter-like_CS"/>
</dbReference>
<evidence type="ECO:0000256" key="4">
    <source>
        <dbReference type="ARBA" id="ARBA00022519"/>
    </source>
</evidence>
<accession>A0A356LIQ9</accession>
<evidence type="ECO:0000256" key="3">
    <source>
        <dbReference type="ARBA" id="ARBA00022475"/>
    </source>
</evidence>
<dbReference type="InterPro" id="IPR003593">
    <property type="entry name" value="AAA+_ATPase"/>
</dbReference>
<dbReference type="Pfam" id="PF00005">
    <property type="entry name" value="ABC_tran"/>
    <property type="match status" value="2"/>
</dbReference>
<proteinExistence type="predicted"/>
<keyword evidence="5" id="KW-0762">Sugar transport</keyword>
<dbReference type="InterPro" id="IPR003439">
    <property type="entry name" value="ABC_transporter-like_ATP-bd"/>
</dbReference>
<evidence type="ECO:0000256" key="10">
    <source>
        <dbReference type="ARBA" id="ARBA00023136"/>
    </source>
</evidence>
<feature type="region of interest" description="Disordered" evidence="11">
    <location>
        <begin position="521"/>
        <end position="546"/>
    </location>
</feature>
<evidence type="ECO:0000256" key="7">
    <source>
        <dbReference type="ARBA" id="ARBA00022741"/>
    </source>
</evidence>
<keyword evidence="9" id="KW-1278">Translocase</keyword>
<evidence type="ECO:0000256" key="1">
    <source>
        <dbReference type="ARBA" id="ARBA00004202"/>
    </source>
</evidence>
<dbReference type="Proteomes" id="UP000264036">
    <property type="component" value="Unassembled WGS sequence"/>
</dbReference>
<dbReference type="PANTHER" id="PTHR43790">
    <property type="entry name" value="CARBOHYDRATE TRANSPORT ATP-BINDING PROTEIN MG119-RELATED"/>
    <property type="match status" value="1"/>
</dbReference>
<evidence type="ECO:0000256" key="11">
    <source>
        <dbReference type="SAM" id="MobiDB-lite"/>
    </source>
</evidence>
<dbReference type="PROSITE" id="PS00211">
    <property type="entry name" value="ABC_TRANSPORTER_1"/>
    <property type="match status" value="1"/>
</dbReference>
<evidence type="ECO:0000313" key="13">
    <source>
        <dbReference type="EMBL" id="HBP30913.1"/>
    </source>
</evidence>
<dbReference type="InterPro" id="IPR027417">
    <property type="entry name" value="P-loop_NTPase"/>
</dbReference>
<dbReference type="EMBL" id="DOEK01000033">
    <property type="protein sequence ID" value="HBP30913.1"/>
    <property type="molecule type" value="Genomic_DNA"/>
</dbReference>
<feature type="compositionally biased region" description="Basic and acidic residues" evidence="11">
    <location>
        <begin position="522"/>
        <end position="546"/>
    </location>
</feature>
<evidence type="ECO:0000256" key="9">
    <source>
        <dbReference type="ARBA" id="ARBA00022967"/>
    </source>
</evidence>
<evidence type="ECO:0000256" key="6">
    <source>
        <dbReference type="ARBA" id="ARBA00022737"/>
    </source>
</evidence>
<organism evidence="13 14">
    <name type="scientific">Advenella kashmirensis</name>
    <dbReference type="NCBI Taxonomy" id="310575"/>
    <lineage>
        <taxon>Bacteria</taxon>
        <taxon>Pseudomonadati</taxon>
        <taxon>Pseudomonadota</taxon>
        <taxon>Betaproteobacteria</taxon>
        <taxon>Burkholderiales</taxon>
        <taxon>Alcaligenaceae</taxon>
    </lineage>
</organism>
<dbReference type="GO" id="GO:0005524">
    <property type="term" value="F:ATP binding"/>
    <property type="evidence" value="ECO:0007669"/>
    <property type="project" value="UniProtKB-KW"/>
</dbReference>
<dbReference type="AlphaFoldDB" id="A0A356LIQ9"/>
<keyword evidence="10" id="KW-0472">Membrane</keyword>
<comment type="subcellular location">
    <subcellularLocation>
        <location evidence="1">Cell membrane</location>
        <topology evidence="1">Peripheral membrane protein</topology>
    </subcellularLocation>
</comment>
<reference evidence="13 14" key="1">
    <citation type="journal article" date="2018" name="Nat. Biotechnol.">
        <title>A standardized bacterial taxonomy based on genome phylogeny substantially revises the tree of life.</title>
        <authorList>
            <person name="Parks D.H."/>
            <person name="Chuvochina M."/>
            <person name="Waite D.W."/>
            <person name="Rinke C."/>
            <person name="Skarshewski A."/>
            <person name="Chaumeil P.A."/>
            <person name="Hugenholtz P."/>
        </authorList>
    </citation>
    <scope>NUCLEOTIDE SEQUENCE [LARGE SCALE GENOMIC DNA]</scope>
    <source>
        <strain evidence="13">UBA10707</strain>
    </source>
</reference>
<dbReference type="PANTHER" id="PTHR43790:SF1">
    <property type="entry name" value="XYLOSE IMPORT ATP-BINDING PROTEIN XYLG"/>
    <property type="match status" value="1"/>
</dbReference>
<sequence>MTLNTALASSMAPPADMSVSAQPTLVTSALSKAYGLITVLSAITLDIHAGKVHAIIGENGAGKSTLMKLLSGYISPTEGRLLLDGQPIQFTNAAAAEAAGVVLVHQEILLADDLTVAENLFLGRELTHGIMVDDRAMHRRTAEVLSSIGAHCDPRDLVGDLPLAQRQLVQIARALLEPRKVVIFDEPTAVLANDEVAALLNVVRGLKAQGVAVLYISHRLDEVKALADQISVLRDGRMIGTWPAAELSQRKMAELMVGRQLDVLYPPKRPQPSGDPLLVVEQLSVDHNAVQASLTVRPGEILGIGGMIGSGRTELFEGLMGLRPAHAHRIELNGHLIGQRSVGTWQEHGLVYLTEDRKGKGLLLEEPLAPNLTLQALDQIHPRLALNHRQEAAALQKVVSEYDIRVGSVHLDVGQLSGGNQQKLLLAKILMTNPSVVIIDEPTRGIDIGNKSQIYDFIDQLVRSGKACIVISSELPELVGLADRVLVMRGGRIVAELTGKQITEQNVVYAATSAEALATGLHEQDQRTTNEGDKPDDKCDHDYRDS</sequence>
<dbReference type="CDD" id="cd03216">
    <property type="entry name" value="ABC_Carb_Monos_I"/>
    <property type="match status" value="1"/>
</dbReference>
<evidence type="ECO:0000256" key="8">
    <source>
        <dbReference type="ARBA" id="ARBA00022840"/>
    </source>
</evidence>